<keyword evidence="1" id="KW-0472">Membrane</keyword>
<dbReference type="GO" id="GO:0003824">
    <property type="term" value="F:catalytic activity"/>
    <property type="evidence" value="ECO:0007669"/>
    <property type="project" value="InterPro"/>
</dbReference>
<dbReference type="InterPro" id="IPR005302">
    <property type="entry name" value="MoCF_Sase_C"/>
</dbReference>
<gene>
    <name evidence="3" type="ORF">IV203_028559</name>
</gene>
<keyword evidence="1" id="KW-0812">Transmembrane</keyword>
<reference evidence="3" key="2">
    <citation type="submission" date="2021-04" db="EMBL/GenBank/DDBJ databases">
        <authorList>
            <person name="Podell S."/>
        </authorList>
    </citation>
    <scope>NUCLEOTIDE SEQUENCE</scope>
    <source>
        <strain evidence="3">Hildebrandi</strain>
    </source>
</reference>
<dbReference type="Pfam" id="PF03473">
    <property type="entry name" value="MOSC"/>
    <property type="match status" value="1"/>
</dbReference>
<dbReference type="PANTHER" id="PTHR30212">
    <property type="entry name" value="PROTEIN YIIM"/>
    <property type="match status" value="1"/>
</dbReference>
<reference evidence="3" key="1">
    <citation type="journal article" date="2021" name="Sci. Rep.">
        <title>Diploid genomic architecture of Nitzschia inconspicua, an elite biomass production diatom.</title>
        <authorList>
            <person name="Oliver A."/>
            <person name="Podell S."/>
            <person name="Pinowska A."/>
            <person name="Traller J.C."/>
            <person name="Smith S.R."/>
            <person name="McClure R."/>
            <person name="Beliaev A."/>
            <person name="Bohutskyi P."/>
            <person name="Hill E.A."/>
            <person name="Rabines A."/>
            <person name="Zheng H."/>
            <person name="Allen L.Z."/>
            <person name="Kuo A."/>
            <person name="Grigoriev I.V."/>
            <person name="Allen A.E."/>
            <person name="Hazlebeck D."/>
            <person name="Allen E.E."/>
        </authorList>
    </citation>
    <scope>NUCLEOTIDE SEQUENCE</scope>
    <source>
        <strain evidence="3">Hildebrandi</strain>
    </source>
</reference>
<keyword evidence="4" id="KW-1185">Reference proteome</keyword>
<feature type="domain" description="MOSC" evidence="2">
    <location>
        <begin position="59"/>
        <end position="209"/>
    </location>
</feature>
<dbReference type="PROSITE" id="PS51340">
    <property type="entry name" value="MOSC"/>
    <property type="match status" value="1"/>
</dbReference>
<proteinExistence type="predicted"/>
<evidence type="ECO:0000313" key="3">
    <source>
        <dbReference type="EMBL" id="KAG7365889.1"/>
    </source>
</evidence>
<name>A0A9K3LQ41_9STRA</name>
<evidence type="ECO:0000313" key="4">
    <source>
        <dbReference type="Proteomes" id="UP000693970"/>
    </source>
</evidence>
<organism evidence="3 4">
    <name type="scientific">Nitzschia inconspicua</name>
    <dbReference type="NCBI Taxonomy" id="303405"/>
    <lineage>
        <taxon>Eukaryota</taxon>
        <taxon>Sar</taxon>
        <taxon>Stramenopiles</taxon>
        <taxon>Ochrophyta</taxon>
        <taxon>Bacillariophyta</taxon>
        <taxon>Bacillariophyceae</taxon>
        <taxon>Bacillariophycidae</taxon>
        <taxon>Bacillariales</taxon>
        <taxon>Bacillariaceae</taxon>
        <taxon>Nitzschia</taxon>
    </lineage>
</organism>
<dbReference type="GO" id="GO:0030170">
    <property type="term" value="F:pyridoxal phosphate binding"/>
    <property type="evidence" value="ECO:0007669"/>
    <property type="project" value="InterPro"/>
</dbReference>
<accession>A0A9K3LQ41</accession>
<sequence>MTLLKTERKQETKRPTLFVHGTYEKCNIPRKGELPVGFSLEDLQQDQIMVRKRLRGLNRFVPEQGLVSESELPTFHMENDHIYEERSVLVQSFEHYQKLKDHAPFSKLFPDHLDEILDDVRFGENMIVSGLDNTQICIGDIFEVQGETSSLRLQVSSPRLPCSYVDKKNGSPFGMKGIRRYTASHGLAGWFVRVLQSGTIEEGTRLVRVANPHPKWTLEYISKTLYAEVDRKHFIMCTAQWARSKEELEELCALPALGWYEWKAQAQLILDRWGRADVMVEPNKVIDSDSPLTVQGKHSAAAAVSLPIQLGRSSISFCVAQIVPCHLEKRFSHWIAIAIFGLAWLAVGMTVVLKDFPDEMRQDCSS</sequence>
<dbReference type="Proteomes" id="UP000693970">
    <property type="component" value="Unassembled WGS sequence"/>
</dbReference>
<comment type="caution">
    <text evidence="3">The sequence shown here is derived from an EMBL/GenBank/DDBJ whole genome shotgun (WGS) entry which is preliminary data.</text>
</comment>
<dbReference type="OrthoDB" id="5390at2759"/>
<dbReference type="AlphaFoldDB" id="A0A9K3LQ41"/>
<evidence type="ECO:0000256" key="1">
    <source>
        <dbReference type="SAM" id="Phobius"/>
    </source>
</evidence>
<dbReference type="InterPro" id="IPR052353">
    <property type="entry name" value="Benzoxazolinone_Detox_Enz"/>
</dbReference>
<protein>
    <submittedName>
        <fullName evidence="3">MOSC domain containing protein</fullName>
    </submittedName>
</protein>
<dbReference type="EMBL" id="JAGRRH010000007">
    <property type="protein sequence ID" value="KAG7365889.1"/>
    <property type="molecule type" value="Genomic_DNA"/>
</dbReference>
<feature type="transmembrane region" description="Helical" evidence="1">
    <location>
        <begin position="331"/>
        <end position="353"/>
    </location>
</feature>
<evidence type="ECO:0000259" key="2">
    <source>
        <dbReference type="PROSITE" id="PS51340"/>
    </source>
</evidence>
<dbReference type="PANTHER" id="PTHR30212:SF2">
    <property type="entry name" value="PROTEIN YIIM"/>
    <property type="match status" value="1"/>
</dbReference>
<keyword evidence="1" id="KW-1133">Transmembrane helix</keyword>
<dbReference type="GO" id="GO:0030151">
    <property type="term" value="F:molybdenum ion binding"/>
    <property type="evidence" value="ECO:0007669"/>
    <property type="project" value="InterPro"/>
</dbReference>